<reference evidence="1 2" key="1">
    <citation type="submission" date="2007-03" db="EMBL/GenBank/DDBJ databases">
        <authorList>
            <person name="Fulton L."/>
            <person name="Clifton S."/>
            <person name="Fulton B."/>
            <person name="Xu J."/>
            <person name="Minx P."/>
            <person name="Pepin K.H."/>
            <person name="Johnson M."/>
            <person name="Thiruvilangam P."/>
            <person name="Bhonagiri V."/>
            <person name="Nash W.E."/>
            <person name="Mardis E.R."/>
            <person name="Wilson R.K."/>
        </authorList>
    </citation>
    <scope>NUCLEOTIDE SEQUENCE [LARGE SCALE GENOMIC DNA]</scope>
    <source>
        <strain evidence="1 2">ATCC 29174</strain>
    </source>
</reference>
<comment type="caution">
    <text evidence="1">The sequence shown here is derived from an EMBL/GenBank/DDBJ whole genome shotgun (WGS) entry which is preliminary data.</text>
</comment>
<protein>
    <submittedName>
        <fullName evidence="1">Uncharacterized protein</fullName>
    </submittedName>
</protein>
<evidence type="ECO:0000313" key="2">
    <source>
        <dbReference type="Proteomes" id="UP000006002"/>
    </source>
</evidence>
<dbReference type="AlphaFoldDB" id="A5ZSM5"/>
<reference evidence="1 2" key="2">
    <citation type="submission" date="2007-04" db="EMBL/GenBank/DDBJ databases">
        <title>Draft genome sequence of Ruminococcus obeum (ATCC 29174).</title>
        <authorList>
            <person name="Sudarsanam P."/>
            <person name="Ley R."/>
            <person name="Guruge J."/>
            <person name="Turnbaugh P.J."/>
            <person name="Mahowald M."/>
            <person name="Liep D."/>
            <person name="Gordon J."/>
        </authorList>
    </citation>
    <scope>NUCLEOTIDE SEQUENCE [LARGE SCALE GENOMIC DNA]</scope>
    <source>
        <strain evidence="1 2">ATCC 29174</strain>
    </source>
</reference>
<dbReference type="EMBL" id="AAVO02000007">
    <property type="protein sequence ID" value="EDM87437.1"/>
    <property type="molecule type" value="Genomic_DNA"/>
</dbReference>
<name>A5ZSM5_9FIRM</name>
<proteinExistence type="predicted"/>
<gene>
    <name evidence="1" type="ORF">RUMOBE_02003</name>
</gene>
<organism evidence="1 2">
    <name type="scientific">Blautia obeum ATCC 29174</name>
    <dbReference type="NCBI Taxonomy" id="411459"/>
    <lineage>
        <taxon>Bacteria</taxon>
        <taxon>Bacillati</taxon>
        <taxon>Bacillota</taxon>
        <taxon>Clostridia</taxon>
        <taxon>Lachnospirales</taxon>
        <taxon>Lachnospiraceae</taxon>
        <taxon>Blautia</taxon>
    </lineage>
</organism>
<sequence length="44" mass="4872">MFPPLKGTCIGIYDYTTSPYNVTGGANVEIAFVLLQDGSFFYFI</sequence>
<dbReference type="Proteomes" id="UP000006002">
    <property type="component" value="Unassembled WGS sequence"/>
</dbReference>
<dbReference type="HOGENOM" id="CLU_3213115_0_0_9"/>
<evidence type="ECO:0000313" key="1">
    <source>
        <dbReference type="EMBL" id="EDM87437.1"/>
    </source>
</evidence>
<accession>A5ZSM5</accession>